<dbReference type="SMART" id="SM00320">
    <property type="entry name" value="WD40"/>
    <property type="match status" value="7"/>
</dbReference>
<dbReference type="GO" id="GO:0006406">
    <property type="term" value="P:mRNA export from nucleus"/>
    <property type="evidence" value="ECO:0007669"/>
    <property type="project" value="InterPro"/>
</dbReference>
<evidence type="ECO:0000256" key="4">
    <source>
        <dbReference type="PROSITE-ProRule" id="PRU00221"/>
    </source>
</evidence>
<dbReference type="GO" id="GO:0000445">
    <property type="term" value="C:THO complex part of transcription export complex"/>
    <property type="evidence" value="ECO:0007669"/>
    <property type="project" value="TreeGrafter"/>
</dbReference>
<evidence type="ECO:0000256" key="1">
    <source>
        <dbReference type="ARBA" id="ARBA00022574"/>
    </source>
</evidence>
<dbReference type="CDD" id="cd00200">
    <property type="entry name" value="WD40"/>
    <property type="match status" value="1"/>
</dbReference>
<dbReference type="RefSeq" id="XP_003748466.1">
    <property type="nucleotide sequence ID" value="XM_003748418.1"/>
</dbReference>
<dbReference type="PROSITE" id="PS50082">
    <property type="entry name" value="WD_REPEATS_2"/>
    <property type="match status" value="3"/>
</dbReference>
<keyword evidence="5" id="KW-1185">Reference proteome</keyword>
<dbReference type="KEGG" id="goe:100897947"/>
<dbReference type="SUPFAM" id="SSF50978">
    <property type="entry name" value="WD40 repeat-like"/>
    <property type="match status" value="1"/>
</dbReference>
<dbReference type="InterPro" id="IPR020472">
    <property type="entry name" value="WD40_PAC1"/>
</dbReference>
<dbReference type="Proteomes" id="UP000694867">
    <property type="component" value="Unplaced"/>
</dbReference>
<dbReference type="InterPro" id="IPR036322">
    <property type="entry name" value="WD40_repeat_dom_sf"/>
</dbReference>
<dbReference type="PRINTS" id="PR00320">
    <property type="entry name" value="GPROTEINBRPT"/>
</dbReference>
<evidence type="ECO:0000256" key="3">
    <source>
        <dbReference type="ARBA" id="ARBA00046343"/>
    </source>
</evidence>
<dbReference type="Gene3D" id="2.130.10.10">
    <property type="entry name" value="YVTN repeat-like/Quinoprotein amine dehydrogenase"/>
    <property type="match status" value="2"/>
</dbReference>
<proteinExistence type="inferred from homology"/>
<feature type="repeat" description="WD" evidence="4">
    <location>
        <begin position="70"/>
        <end position="112"/>
    </location>
</feature>
<gene>
    <name evidence="6" type="primary">LOC100897947</name>
</gene>
<feature type="repeat" description="WD" evidence="4">
    <location>
        <begin position="195"/>
        <end position="236"/>
    </location>
</feature>
<keyword evidence="1 4" id="KW-0853">WD repeat</keyword>
<organism evidence="5 6">
    <name type="scientific">Galendromus occidentalis</name>
    <name type="common">western predatory mite</name>
    <dbReference type="NCBI Taxonomy" id="34638"/>
    <lineage>
        <taxon>Eukaryota</taxon>
        <taxon>Metazoa</taxon>
        <taxon>Ecdysozoa</taxon>
        <taxon>Arthropoda</taxon>
        <taxon>Chelicerata</taxon>
        <taxon>Arachnida</taxon>
        <taxon>Acari</taxon>
        <taxon>Parasitiformes</taxon>
        <taxon>Mesostigmata</taxon>
        <taxon>Gamasina</taxon>
        <taxon>Phytoseioidea</taxon>
        <taxon>Phytoseiidae</taxon>
        <taxon>Typhlodrominae</taxon>
        <taxon>Galendromus</taxon>
    </lineage>
</organism>
<dbReference type="InterPro" id="IPR015943">
    <property type="entry name" value="WD40/YVTN_repeat-like_dom_sf"/>
</dbReference>
<dbReference type="PANTHER" id="PTHR22839:SF0">
    <property type="entry name" value="THO COMPLEX SUBUNIT 3"/>
    <property type="match status" value="1"/>
</dbReference>
<sequence length="326" mass="36571">MTFGASTPDVISLRKYFAQNDRVKEFGVHSLKVHCVSWNQDGRKLASGSLDKTVTIFTLDKDRLSKDTTLRGHSDSVDQLCWHPKQVEVLATASVDKTVKMWDARQPKATHSVATKGENINICWSPDGQTIAIGNKEDLVSFIDVASFKIRKEQQFKFEVNEMSWDKTGQFFFLTSGLGCIHIYSYPDMALVQVLQAHPSNCICVQFDPTGKYFATGSSDALVSLWDVNELICLRTFNRLDWPVRTLSFSHDGKLIASASEDLIVDIAHVETGDLIYQIPVKASTFSVAWHPKRYLLAFACDDKYGTGEDRERDAGLVKLFGVSRD</sequence>
<dbReference type="InterPro" id="IPR001680">
    <property type="entry name" value="WD40_rpt"/>
</dbReference>
<feature type="repeat" description="WD" evidence="4">
    <location>
        <begin position="26"/>
        <end position="67"/>
    </location>
</feature>
<dbReference type="PROSITE" id="PS50294">
    <property type="entry name" value="WD_REPEATS_REGION"/>
    <property type="match status" value="2"/>
</dbReference>
<accession>A0AAJ6QYT0</accession>
<name>A0AAJ6QYT0_9ACAR</name>
<dbReference type="InterPro" id="IPR040132">
    <property type="entry name" value="Tex1/THOC3"/>
</dbReference>
<evidence type="ECO:0000256" key="2">
    <source>
        <dbReference type="ARBA" id="ARBA00022737"/>
    </source>
</evidence>
<dbReference type="Pfam" id="PF25174">
    <property type="entry name" value="Beta-prop_THOC3"/>
    <property type="match status" value="1"/>
</dbReference>
<dbReference type="PANTHER" id="PTHR22839">
    <property type="entry name" value="THO COMPLEX SUBUNIT 3 THO3"/>
    <property type="match status" value="1"/>
</dbReference>
<dbReference type="AlphaFoldDB" id="A0AAJ6QYT0"/>
<evidence type="ECO:0000313" key="6">
    <source>
        <dbReference type="RefSeq" id="XP_003748466.1"/>
    </source>
</evidence>
<protein>
    <submittedName>
        <fullName evidence="6">THO complex subunit 3</fullName>
    </submittedName>
</protein>
<reference evidence="6" key="1">
    <citation type="submission" date="2025-08" db="UniProtKB">
        <authorList>
            <consortium name="RefSeq"/>
        </authorList>
    </citation>
    <scope>IDENTIFICATION</scope>
</reference>
<comment type="similarity">
    <text evidence="3">Belongs to the THOC3 family.</text>
</comment>
<dbReference type="FunFam" id="2.130.10.10:FF:001007">
    <property type="entry name" value="THO complex subunit 3"/>
    <property type="match status" value="1"/>
</dbReference>
<keyword evidence="2" id="KW-0677">Repeat</keyword>
<dbReference type="GeneID" id="100897947"/>
<dbReference type="CTD" id="40983"/>
<evidence type="ECO:0000313" key="5">
    <source>
        <dbReference type="Proteomes" id="UP000694867"/>
    </source>
</evidence>